<keyword evidence="4" id="KW-1133">Transmembrane helix</keyword>
<evidence type="ECO:0000259" key="5">
    <source>
        <dbReference type="Pfam" id="PF00535"/>
    </source>
</evidence>
<dbReference type="PANTHER" id="PTHR43630:SF1">
    <property type="entry name" value="POLY-BETA-1,6-N-ACETYL-D-GLUCOSAMINE SYNTHASE"/>
    <property type="match status" value="1"/>
</dbReference>
<accession>A0A4Q0PA60</accession>
<dbReference type="Proteomes" id="UP000290608">
    <property type="component" value="Unassembled WGS sequence"/>
</dbReference>
<keyword evidence="4" id="KW-0812">Transmembrane</keyword>
<feature type="transmembrane region" description="Helical" evidence="4">
    <location>
        <begin position="307"/>
        <end position="329"/>
    </location>
</feature>
<organism evidence="6 7">
    <name type="scientific">Leeuwenhoekiella marinoflava</name>
    <dbReference type="NCBI Taxonomy" id="988"/>
    <lineage>
        <taxon>Bacteria</taxon>
        <taxon>Pseudomonadati</taxon>
        <taxon>Bacteroidota</taxon>
        <taxon>Flavobacteriia</taxon>
        <taxon>Flavobacteriales</taxon>
        <taxon>Flavobacteriaceae</taxon>
        <taxon>Leeuwenhoekiella</taxon>
    </lineage>
</organism>
<dbReference type="AlphaFoldDB" id="A0A4Q0PA60"/>
<feature type="transmembrane region" description="Helical" evidence="4">
    <location>
        <begin position="363"/>
        <end position="382"/>
    </location>
</feature>
<dbReference type="CDD" id="cd04192">
    <property type="entry name" value="GT_2_like_e"/>
    <property type="match status" value="1"/>
</dbReference>
<dbReference type="Pfam" id="PF00535">
    <property type="entry name" value="Glycos_transf_2"/>
    <property type="match status" value="1"/>
</dbReference>
<evidence type="ECO:0000256" key="2">
    <source>
        <dbReference type="ARBA" id="ARBA00022676"/>
    </source>
</evidence>
<reference evidence="6 7" key="1">
    <citation type="submission" date="2018-07" db="EMBL/GenBank/DDBJ databases">
        <title>Leeuwenhoekiella genomics.</title>
        <authorList>
            <person name="Tahon G."/>
            <person name="Willems A."/>
        </authorList>
    </citation>
    <scope>NUCLEOTIDE SEQUENCE [LARGE SCALE GENOMIC DNA]</scope>
    <source>
        <strain evidence="6 7">LMG 1345</strain>
    </source>
</reference>
<dbReference type="InterPro" id="IPR029044">
    <property type="entry name" value="Nucleotide-diphossugar_trans"/>
</dbReference>
<protein>
    <submittedName>
        <fullName evidence="6">Cellulose synthase/poly-beta-1,6-N-acetylglucosamine synthase-like glycosyltransferase</fullName>
    </submittedName>
</protein>
<comment type="similarity">
    <text evidence="1">Belongs to the glycosyltransferase 2 family.</text>
</comment>
<evidence type="ECO:0000256" key="4">
    <source>
        <dbReference type="SAM" id="Phobius"/>
    </source>
</evidence>
<dbReference type="STRING" id="1122159.SAMN02745246_03841"/>
<feature type="transmembrane region" description="Helical" evidence="4">
    <location>
        <begin position="335"/>
        <end position="351"/>
    </location>
</feature>
<proteinExistence type="inferred from homology"/>
<evidence type="ECO:0000313" key="7">
    <source>
        <dbReference type="Proteomes" id="UP000290608"/>
    </source>
</evidence>
<evidence type="ECO:0000256" key="3">
    <source>
        <dbReference type="ARBA" id="ARBA00022679"/>
    </source>
</evidence>
<name>A0A4Q0PA60_9FLAO</name>
<dbReference type="EMBL" id="QOVL01000027">
    <property type="protein sequence ID" value="RXG23156.1"/>
    <property type="molecule type" value="Genomic_DNA"/>
</dbReference>
<keyword evidence="2" id="KW-0328">Glycosyltransferase</keyword>
<comment type="caution">
    <text evidence="6">The sequence shown here is derived from an EMBL/GenBank/DDBJ whole genome shotgun (WGS) entry which is preliminary data.</text>
</comment>
<keyword evidence="3 6" id="KW-0808">Transferase</keyword>
<dbReference type="Gene3D" id="3.90.550.10">
    <property type="entry name" value="Spore Coat Polysaccharide Biosynthesis Protein SpsA, Chain A"/>
    <property type="match status" value="1"/>
</dbReference>
<evidence type="ECO:0000256" key="1">
    <source>
        <dbReference type="ARBA" id="ARBA00006739"/>
    </source>
</evidence>
<gene>
    <name evidence="6" type="ORF">DSL99_3820</name>
</gene>
<dbReference type="SUPFAM" id="SSF53448">
    <property type="entry name" value="Nucleotide-diphospho-sugar transferases"/>
    <property type="match status" value="1"/>
</dbReference>
<sequence>MVPGSIPKMIFSDFKRYFFYIFEATTKLNIISVILISAFLILYTLLIVVLCFGFKRLKTDTLKSASTHHTSFSIIIPFRNEAENLNMLLESLSDLNYPKSHFEIILIDDASTDASVALVEAFQQQTEVSIIVIENERFSTSPKKDALAKGISKAQFEWIITTDADCKVPELWLQHYTQKIRAEDSQFIAGPVCFFESKGFFNTFQQLDFLSLQGATIGSFGLQQAFMCNGANLAFSKTEFLRLKGYAETDHLASGDDVFLMQKFIKEMPKKVHYLKTSEALVITQTQPNWKSLKDQRKRWAAKASAYTSWFAILTSLLVLLGNAALFTIVFHPEIWPLLLLKVTVDFLLIYQTASLFNQKKKLVYIPLVAVVYPFFTLYIALASQFGKFEWKGRTFKK</sequence>
<feature type="domain" description="Glycosyltransferase 2-like" evidence="5">
    <location>
        <begin position="73"/>
        <end position="207"/>
    </location>
</feature>
<keyword evidence="4" id="KW-0472">Membrane</keyword>
<dbReference type="InterPro" id="IPR001173">
    <property type="entry name" value="Glyco_trans_2-like"/>
</dbReference>
<feature type="transmembrane region" description="Helical" evidence="4">
    <location>
        <begin position="30"/>
        <end position="54"/>
    </location>
</feature>
<evidence type="ECO:0000313" key="6">
    <source>
        <dbReference type="EMBL" id="RXG23156.1"/>
    </source>
</evidence>
<dbReference type="GO" id="GO:0016757">
    <property type="term" value="F:glycosyltransferase activity"/>
    <property type="evidence" value="ECO:0007669"/>
    <property type="project" value="UniProtKB-KW"/>
</dbReference>
<dbReference type="PANTHER" id="PTHR43630">
    <property type="entry name" value="POLY-BETA-1,6-N-ACETYL-D-GLUCOSAMINE SYNTHASE"/>
    <property type="match status" value="1"/>
</dbReference>